<protein>
    <submittedName>
        <fullName evidence="1">Paraspeckle component 1</fullName>
    </submittedName>
</protein>
<dbReference type="MassIVE" id="A0A0U1RQF9"/>
<dbReference type="HGNC" id="HGNC:20320">
    <property type="gene designation" value="PSPC1"/>
</dbReference>
<dbReference type="Ensembl" id="ENST00000635562.1">
    <property type="protein sequence ID" value="ENSP00000488975.1"/>
    <property type="gene ID" value="ENSG00000121390.19"/>
</dbReference>
<dbReference type="EMBL" id="KF455747">
    <property type="status" value="NOT_ANNOTATED_CDS"/>
    <property type="molecule type" value="Genomic_DNA"/>
</dbReference>
<keyword evidence="3 4" id="KW-1267">Proteomics identification</keyword>
<dbReference type="Proteomes" id="UP000005640">
    <property type="component" value="Chromosome 13"/>
</dbReference>
<name>A0A0U1RQF9_HUMAN</name>
<dbReference type="ChiTaRS" id="PSPC1">
    <property type="organism name" value="human"/>
</dbReference>
<dbReference type="AlphaFoldDB" id="A0A0U1RQF9"/>
<evidence type="ECO:0000313" key="1">
    <source>
        <dbReference type="Ensembl" id="ENSP00000488975.1"/>
    </source>
</evidence>
<reference evidence="1" key="5">
    <citation type="submission" date="2025-09" db="UniProtKB">
        <authorList>
            <consortium name="Ensembl"/>
        </authorList>
    </citation>
    <scope>IDENTIFICATION</scope>
</reference>
<evidence type="ECO:0007829" key="4">
    <source>
        <dbReference type="ProteomicsDB" id="A0A0U1RQF9"/>
    </source>
</evidence>
<proteinExistence type="evidence at protein level"/>
<dbReference type="EMBL" id="KF455751">
    <property type="status" value="NOT_ANNOTATED_CDS"/>
    <property type="molecule type" value="Genomic_DNA"/>
</dbReference>
<reference evidence="1 2" key="3">
    <citation type="journal article" date="2004" name="Nature">
        <title>Finishing the euchromatic sequence of the human genome.</title>
        <authorList>
            <consortium name="International Human Genome Sequencing Consortium"/>
        </authorList>
    </citation>
    <scope>NUCLEOTIDE SEQUENCE [LARGE SCALE GENOMIC DNA]</scope>
</reference>
<organism evidence="1 2">
    <name type="scientific">Homo sapiens</name>
    <name type="common">Human</name>
    <dbReference type="NCBI Taxonomy" id="9606"/>
    <lineage>
        <taxon>Eukaryota</taxon>
        <taxon>Metazoa</taxon>
        <taxon>Chordata</taxon>
        <taxon>Craniata</taxon>
        <taxon>Vertebrata</taxon>
        <taxon>Euteleostomi</taxon>
        <taxon>Mammalia</taxon>
        <taxon>Eutheria</taxon>
        <taxon>Euarchontoglires</taxon>
        <taxon>Primates</taxon>
        <taxon>Haplorrhini</taxon>
        <taxon>Catarrhini</taxon>
        <taxon>Hominidae</taxon>
        <taxon>Homo</taxon>
    </lineage>
</organism>
<sequence length="33" mass="4297">EEMIRHREQEELRRQQEGFKPNYMENYVCHFLR</sequence>
<reference evidence="1 2" key="2">
    <citation type="journal article" date="2004" name="Nature">
        <title>The DNA sequence and analysis of human chromosome 13.</title>
        <authorList>
            <person name="Dunham A."/>
            <person name="Matthews L.H."/>
            <person name="Burton J."/>
            <person name="Ashurst J.L."/>
            <person name="Howe K.L."/>
            <person name="Ashcroft K.J."/>
            <person name="Beare D.M."/>
            <person name="Burford D.C."/>
            <person name="Hunt S.E."/>
            <person name="Griffiths-Jones S."/>
            <person name="Jones M.C."/>
            <person name="Keenan S.J."/>
            <person name="Oliver K."/>
            <person name="Scott C.E."/>
            <person name="Ainscough R."/>
            <person name="Almeida J.P."/>
            <person name="Ambrose K.D."/>
            <person name="Andrews D.T."/>
            <person name="Ashwell R.I."/>
            <person name="Babbage A.K."/>
            <person name="Bagguley C.L."/>
            <person name="Bailey J."/>
            <person name="Bannerjee R."/>
            <person name="Barlow K.F."/>
            <person name="Bates K."/>
            <person name="Beasley H."/>
            <person name="Bird C.P."/>
            <person name="Bray-Allen S."/>
            <person name="Brown A.J."/>
            <person name="Brown J.Y."/>
            <person name="Burrill W."/>
            <person name="Carder C."/>
            <person name="Carter N.P."/>
            <person name="Chapman J.C."/>
            <person name="Clamp M.E."/>
            <person name="Clark S.Y."/>
            <person name="Clarke G."/>
            <person name="Clee C.M."/>
            <person name="Clegg S.C."/>
            <person name="Cobley V."/>
            <person name="Collins J.E."/>
            <person name="Corby N."/>
            <person name="Coville G.J."/>
            <person name="Deloukas P."/>
            <person name="Dhami P."/>
            <person name="Dunham I."/>
            <person name="Dunn M."/>
            <person name="Earthrowl M.E."/>
            <person name="Ellington A.G."/>
            <person name="Faulkner L."/>
            <person name="Frankish A.G."/>
            <person name="Frankland J."/>
            <person name="French L."/>
            <person name="Garner P."/>
            <person name="Garnett J."/>
            <person name="Gilbert J.G."/>
            <person name="Gilson C.J."/>
            <person name="Ghori J."/>
            <person name="Grafham D.V."/>
            <person name="Gribble S.M."/>
            <person name="Griffiths C."/>
            <person name="Hall R.E."/>
            <person name="Hammond S."/>
            <person name="Harley J.L."/>
            <person name="Hart E.A."/>
            <person name="Heath P.D."/>
            <person name="Howden P.J."/>
            <person name="Huckle E.J."/>
            <person name="Hunt P.J."/>
            <person name="Hunt A.R."/>
            <person name="Johnson C."/>
            <person name="Johnson D."/>
            <person name="Kay M."/>
            <person name="Kimberley A.M."/>
            <person name="King A."/>
            <person name="Laird G.K."/>
            <person name="Langford C.J."/>
            <person name="Lawlor S."/>
            <person name="Leongamornlert D.A."/>
            <person name="Lloyd D.M."/>
            <person name="Lloyd C."/>
            <person name="Loveland J.E."/>
            <person name="Lovell J."/>
            <person name="Martin S."/>
            <person name="Mashreghi-Mohammadi M."/>
            <person name="McLaren S.J."/>
            <person name="McMurray A."/>
            <person name="Milne S."/>
            <person name="Moore M.J."/>
            <person name="Nickerson T."/>
            <person name="Palmer S.A."/>
            <person name="Pearce A.V."/>
            <person name="Peck A.I."/>
            <person name="Pelan S."/>
            <person name="Phillimore B."/>
            <person name="Porter K.M."/>
            <person name="Rice C.M."/>
            <person name="Searle S."/>
            <person name="Sehra H.K."/>
            <person name="Shownkeen R."/>
            <person name="Skuce C.D."/>
            <person name="Smith M."/>
            <person name="Steward C.A."/>
            <person name="Sycamore N."/>
            <person name="Tester J."/>
            <person name="Thomas D.W."/>
            <person name="Tracey A."/>
            <person name="Tromans A."/>
            <person name="Tubby B."/>
            <person name="Wall M."/>
            <person name="Wallis J.M."/>
            <person name="West A.P."/>
            <person name="Whitehead S.L."/>
            <person name="Willey D.L."/>
            <person name="Wilming L."/>
            <person name="Wray P.W."/>
            <person name="Wright M.W."/>
            <person name="Young L."/>
            <person name="Coulson A."/>
            <person name="Durbin R."/>
            <person name="Hubbard T."/>
            <person name="Sulston J.E."/>
            <person name="Beck S."/>
            <person name="Bentley D.R."/>
            <person name="Rogers J."/>
            <person name="Ross M.T."/>
        </authorList>
    </citation>
    <scope>NUCLEOTIDE SEQUENCE [LARGE SCALE GENOMIC DNA]</scope>
</reference>
<dbReference type="GeneTree" id="ENSGT00940000157358"/>
<dbReference type="EMBL" id="AL354808">
    <property type="status" value="NOT_ANNOTATED_CDS"/>
    <property type="molecule type" value="Genomic_DNA"/>
</dbReference>
<dbReference type="ExpressionAtlas" id="A0A0U1RQF9">
    <property type="expression patterns" value="baseline and differential"/>
</dbReference>
<evidence type="ECO:0000313" key="2">
    <source>
        <dbReference type="Proteomes" id="UP000005640"/>
    </source>
</evidence>
<accession>A0A0U1RQF9</accession>
<keyword evidence="2" id="KW-1185">Reference proteome</keyword>
<dbReference type="OrthoDB" id="10067824at2759"/>
<gene>
    <name evidence="1" type="primary">PSPC1</name>
</gene>
<feature type="non-terminal residue" evidence="1">
    <location>
        <position position="1"/>
    </location>
</feature>
<reference evidence="1" key="4">
    <citation type="submission" date="2025-08" db="UniProtKB">
        <authorList>
            <consortium name="Ensembl"/>
        </authorList>
    </citation>
    <scope>IDENTIFICATION</scope>
</reference>
<evidence type="ECO:0007829" key="3">
    <source>
        <dbReference type="PeptideAtlas" id="A0A0U1RQF9"/>
    </source>
</evidence>
<reference evidence="1 2" key="1">
    <citation type="journal article" date="2001" name="Nature">
        <title>Initial sequencing and analysis of the human genome.</title>
        <authorList>
            <consortium name="International Human Genome Sequencing Consortium"/>
            <person name="Lander E.S."/>
            <person name="Linton L.M."/>
            <person name="Birren B."/>
            <person name="Nusbaum C."/>
            <person name="Zody M.C."/>
            <person name="Baldwin J."/>
            <person name="Devon K."/>
            <person name="Dewar K."/>
            <person name="Doyle M."/>
            <person name="FitzHugh W."/>
            <person name="Funke R."/>
            <person name="Gage D."/>
            <person name="Harris K."/>
            <person name="Heaford A."/>
            <person name="Howland J."/>
            <person name="Kann L."/>
            <person name="Lehoczky J."/>
            <person name="LeVine R."/>
            <person name="McEwan P."/>
            <person name="McKernan K."/>
            <person name="Meldrim J."/>
            <person name="Mesirov J.P."/>
            <person name="Miranda C."/>
            <person name="Morris W."/>
            <person name="Naylor J."/>
            <person name="Raymond C."/>
            <person name="Rosetti M."/>
            <person name="Santos R."/>
            <person name="Sheridan A."/>
            <person name="Sougnez C."/>
            <person name="Stange-Thomann N."/>
            <person name="Stojanovic N."/>
            <person name="Subramanian A."/>
            <person name="Wyman D."/>
            <person name="Rogers J."/>
            <person name="Sulston J."/>
            <person name="Ainscough R."/>
            <person name="Beck S."/>
            <person name="Bentley D."/>
            <person name="Burton J."/>
            <person name="Clee C."/>
            <person name="Carter N."/>
            <person name="Coulson A."/>
            <person name="Deadman R."/>
            <person name="Deloukas P."/>
            <person name="Dunham A."/>
            <person name="Dunham I."/>
            <person name="Durbin R."/>
            <person name="French L."/>
            <person name="Grafham D."/>
            <person name="Gregory S."/>
            <person name="Hubbard T."/>
            <person name="Humphray S."/>
            <person name="Hunt A."/>
            <person name="Jones M."/>
            <person name="Lloyd C."/>
            <person name="McMurray A."/>
            <person name="Matthews L."/>
            <person name="Mercer S."/>
            <person name="Milne S."/>
            <person name="Mullikin J.C."/>
            <person name="Mungall A."/>
            <person name="Plumb R."/>
            <person name="Ross M."/>
            <person name="Shownkeen R."/>
            <person name="Sims S."/>
            <person name="Waterston R.H."/>
            <person name="Wilson R.K."/>
            <person name="Hillier L.W."/>
            <person name="McPherson J.D."/>
            <person name="Marra M.A."/>
            <person name="Mardis E.R."/>
            <person name="Fulton L.A."/>
            <person name="Chinwalla A.T."/>
            <person name="Pepin K.H."/>
            <person name="Gish W.R."/>
            <person name="Chissoe S.L."/>
            <person name="Wendl M.C."/>
            <person name="Delehaunty K.D."/>
            <person name="Miner T.L."/>
            <person name="Delehaunty A."/>
            <person name="Kramer J.B."/>
            <person name="Cook L.L."/>
            <person name="Fulton R.S."/>
            <person name="Johnson D.L."/>
            <person name="Minx P.J."/>
            <person name="Clifton S.W."/>
            <person name="Hawkins T."/>
            <person name="Branscomb E."/>
            <person name="Predki P."/>
            <person name="Richardson P."/>
            <person name="Wenning S."/>
            <person name="Slezak T."/>
            <person name="Doggett N."/>
            <person name="Cheng J.F."/>
            <person name="Olsen A."/>
            <person name="Lucas S."/>
            <person name="Elkin C."/>
            <person name="Uberbacher E."/>
            <person name="Frazier M."/>
            <person name="Gibbs R.A."/>
            <person name="Muzny D.M."/>
            <person name="Scherer S.E."/>
            <person name="Bouck J.B."/>
            <person name="Sodergren E.J."/>
            <person name="Worley K.C."/>
            <person name="Rives C.M."/>
            <person name="Gorrell J.H."/>
            <person name="Metzker M.L."/>
            <person name="Naylor S.L."/>
            <person name="Kucherlapati R.S."/>
            <person name="Nelson D.L."/>
            <person name="Weinstock G.M."/>
            <person name="Sakaki Y."/>
            <person name="Fujiyama A."/>
            <person name="Hattori M."/>
            <person name="Yada T."/>
            <person name="Toyoda A."/>
            <person name="Itoh T."/>
            <person name="Kawagoe C."/>
            <person name="Watanabe H."/>
            <person name="Totoki Y."/>
            <person name="Taylor T."/>
            <person name="Weissenbach J."/>
            <person name="Heilig R."/>
            <person name="Saurin W."/>
            <person name="Artiguenave F."/>
            <person name="Brottier P."/>
            <person name="Bruls T."/>
            <person name="Pelletier E."/>
            <person name="Robert C."/>
            <person name="Wincker P."/>
            <person name="Smith D.R."/>
            <person name="Doucette-Stamm L."/>
            <person name="Rubenfield M."/>
            <person name="Weinstock K."/>
            <person name="Lee H.M."/>
            <person name="Dubois J."/>
            <person name="Rosenthal A."/>
            <person name="Platzer M."/>
            <person name="Nyakatura G."/>
            <person name="Taudien S."/>
            <person name="Rump A."/>
            <person name="Yang H."/>
            <person name="Yu J."/>
            <person name="Wang J."/>
            <person name="Huang G."/>
            <person name="Gu J."/>
            <person name="Hood L."/>
            <person name="Rowen L."/>
            <person name="Madan A."/>
            <person name="Qin S."/>
            <person name="Davis R.W."/>
            <person name="Federspiel N.A."/>
            <person name="Abola A.P."/>
            <person name="Proctor M.J."/>
            <person name="Myers R.M."/>
            <person name="Schmutz J."/>
            <person name="Dickson M."/>
            <person name="Grimwood J."/>
            <person name="Cox D.R."/>
            <person name="Olson M.V."/>
            <person name="Kaul R."/>
            <person name="Raymond C."/>
            <person name="Shimizu N."/>
            <person name="Kawasaki K."/>
            <person name="Minoshima S."/>
            <person name="Evans G.A."/>
            <person name="Athanasiou M."/>
            <person name="Schultz R."/>
            <person name="Roe B.A."/>
            <person name="Chen F."/>
            <person name="Pan H."/>
            <person name="Ramser J."/>
            <person name="Lehrach H."/>
            <person name="Reinhardt R."/>
            <person name="McCombie W.R."/>
            <person name="de la Bastide M."/>
            <person name="Dedhia N."/>
            <person name="Blocker H."/>
            <person name="Hornischer K."/>
            <person name="Nordsiek G."/>
            <person name="Agarwala R."/>
            <person name="Aravind L."/>
            <person name="Bailey J.A."/>
            <person name="Bateman A."/>
            <person name="Batzoglou S."/>
            <person name="Birney E."/>
            <person name="Bork P."/>
            <person name="Brown D.G."/>
            <person name="Burge C.B."/>
            <person name="Cerutti L."/>
            <person name="Chen H.C."/>
            <person name="Church D."/>
            <person name="Clamp M."/>
            <person name="Copley R.R."/>
            <person name="Doerks T."/>
            <person name="Eddy S.R."/>
            <person name="Eichler E.E."/>
            <person name="Furey T.S."/>
            <person name="Galagan J."/>
            <person name="Gilbert J.G."/>
            <person name="Harmon C."/>
            <person name="Hayashizaki Y."/>
            <person name="Haussler D."/>
            <person name="Hermjakob H."/>
            <person name="Hokamp K."/>
            <person name="Jang W."/>
            <person name="Johnson L.S."/>
            <person name="Jones T.A."/>
            <person name="Kasif S."/>
            <person name="Kaspryzk A."/>
            <person name="Kennedy S."/>
            <person name="Kent W.J."/>
            <person name="Kitts P."/>
            <person name="Koonin E.V."/>
            <person name="Korf I."/>
            <person name="Kulp D."/>
            <person name="Lancet D."/>
            <person name="Lowe T.M."/>
            <person name="McLysaght A."/>
            <person name="Mikkelsen T."/>
            <person name="Moran J.V."/>
            <person name="Mulder N."/>
            <person name="Pollara V.J."/>
            <person name="Ponting C.P."/>
            <person name="Schuler G."/>
            <person name="Schultz J."/>
            <person name="Slater G."/>
            <person name="Smit A.F."/>
            <person name="Stupka E."/>
            <person name="Szustakowski J."/>
            <person name="Thierry-Mieg D."/>
            <person name="Thierry-Mieg J."/>
            <person name="Wagner L."/>
            <person name="Wallis J."/>
            <person name="Wheeler R."/>
            <person name="Williams A."/>
            <person name="Wolf Y.I."/>
            <person name="Wolfe K.H."/>
            <person name="Yang S.P."/>
            <person name="Yeh R.F."/>
            <person name="Collins F."/>
            <person name="Guyer M.S."/>
            <person name="Peterson J."/>
            <person name="Felsenfeld A."/>
            <person name="Wetterstrand K.A."/>
            <person name="Patrinos A."/>
            <person name="Morgan M.J."/>
            <person name="de Jong P."/>
            <person name="Catanese J.J."/>
            <person name="Osoegawa K."/>
            <person name="Shizuya H."/>
            <person name="Choi S."/>
            <person name="Chen Y.J."/>
        </authorList>
    </citation>
    <scope>NUCLEOTIDE SEQUENCE [LARGE SCALE GENOMIC DNA]</scope>
</reference>
<dbReference type="VEuPathDB" id="HostDB:ENSG00000121390"/>
<dbReference type="Bgee" id="ENSG00000121390">
    <property type="expression patterns" value="Expressed in ventricular zone and 191 other cell types or tissues"/>
</dbReference>
<dbReference type="OpenTargets" id="ENSG00000121390"/>
<dbReference type="Ensembl" id="ENST00000635562.1">
    <property type="protein sequence ID" value="ENSP00000488975.1"/>
    <property type="gene ID" value="ENSG00000121390.20"/>
</dbReference>
<dbReference type="EMBL" id="KF455742">
    <property type="status" value="NOT_ANNOTATED_CDS"/>
    <property type="molecule type" value="Genomic_DNA"/>
</dbReference>